<dbReference type="STRING" id="7375.A0A0L0CAX8"/>
<protein>
    <submittedName>
        <fullName evidence="1">Uncharacterized protein</fullName>
    </submittedName>
</protein>
<evidence type="ECO:0000313" key="2">
    <source>
        <dbReference type="Proteomes" id="UP000037069"/>
    </source>
</evidence>
<comment type="caution">
    <text evidence="1">The sequence shown here is derived from an EMBL/GenBank/DDBJ whole genome shotgun (WGS) entry which is preliminary data.</text>
</comment>
<keyword evidence="2" id="KW-1185">Reference proteome</keyword>
<sequence>MIGLVRDLKISRNNKTVWKSYGVNAMKLLLPQEQLYCVVTGNYKYRLMSRCRQDARGKFAKLRTDILEKNGTVIM</sequence>
<dbReference type="InterPro" id="IPR027267">
    <property type="entry name" value="AH/BAR_dom_sf"/>
</dbReference>
<name>A0A0L0CAX8_LUCCU</name>
<dbReference type="SUPFAM" id="SSF103657">
    <property type="entry name" value="BAR/IMD domain-like"/>
    <property type="match status" value="1"/>
</dbReference>
<organism evidence="1 2">
    <name type="scientific">Lucilia cuprina</name>
    <name type="common">Green bottle fly</name>
    <name type="synonym">Australian sheep blowfly</name>
    <dbReference type="NCBI Taxonomy" id="7375"/>
    <lineage>
        <taxon>Eukaryota</taxon>
        <taxon>Metazoa</taxon>
        <taxon>Ecdysozoa</taxon>
        <taxon>Arthropoda</taxon>
        <taxon>Hexapoda</taxon>
        <taxon>Insecta</taxon>
        <taxon>Pterygota</taxon>
        <taxon>Neoptera</taxon>
        <taxon>Endopterygota</taxon>
        <taxon>Diptera</taxon>
        <taxon>Brachycera</taxon>
        <taxon>Muscomorpha</taxon>
        <taxon>Oestroidea</taxon>
        <taxon>Calliphoridae</taxon>
        <taxon>Luciliinae</taxon>
        <taxon>Lucilia</taxon>
    </lineage>
</organism>
<evidence type="ECO:0000313" key="1">
    <source>
        <dbReference type="EMBL" id="KNC29396.1"/>
    </source>
</evidence>
<dbReference type="EMBL" id="JRES01000668">
    <property type="protein sequence ID" value="KNC29396.1"/>
    <property type="molecule type" value="Genomic_DNA"/>
</dbReference>
<accession>A0A0L0CAX8</accession>
<gene>
    <name evidence="1" type="ORF">FF38_06571</name>
</gene>
<reference evidence="1 2" key="1">
    <citation type="journal article" date="2015" name="Nat. Commun.">
        <title>Lucilia cuprina genome unlocks parasitic fly biology to underpin future interventions.</title>
        <authorList>
            <person name="Anstead C.A."/>
            <person name="Korhonen P.K."/>
            <person name="Young N.D."/>
            <person name="Hall R.S."/>
            <person name="Jex A.R."/>
            <person name="Murali S.C."/>
            <person name="Hughes D.S."/>
            <person name="Lee S.F."/>
            <person name="Perry T."/>
            <person name="Stroehlein A.J."/>
            <person name="Ansell B.R."/>
            <person name="Breugelmans B."/>
            <person name="Hofmann A."/>
            <person name="Qu J."/>
            <person name="Dugan S."/>
            <person name="Lee S.L."/>
            <person name="Chao H."/>
            <person name="Dinh H."/>
            <person name="Han Y."/>
            <person name="Doddapaneni H.V."/>
            <person name="Worley K.C."/>
            <person name="Muzny D.M."/>
            <person name="Ioannidis P."/>
            <person name="Waterhouse R.M."/>
            <person name="Zdobnov E.M."/>
            <person name="James P.J."/>
            <person name="Bagnall N.H."/>
            <person name="Kotze A.C."/>
            <person name="Gibbs R.A."/>
            <person name="Richards S."/>
            <person name="Batterham P."/>
            <person name="Gasser R.B."/>
        </authorList>
    </citation>
    <scope>NUCLEOTIDE SEQUENCE [LARGE SCALE GENOMIC DNA]</scope>
    <source>
        <strain evidence="1 2">LS</strain>
        <tissue evidence="1">Full body</tissue>
    </source>
</reference>
<dbReference type="AlphaFoldDB" id="A0A0L0CAX8"/>
<proteinExistence type="predicted"/>
<dbReference type="Proteomes" id="UP000037069">
    <property type="component" value="Unassembled WGS sequence"/>
</dbReference>